<name>A0AA39XH66_9PEZI</name>
<dbReference type="PANTHER" id="PTHR34502">
    <property type="entry name" value="DUF6594 DOMAIN-CONTAINING PROTEIN-RELATED"/>
    <property type="match status" value="1"/>
</dbReference>
<accession>A0AA39XH66</accession>
<gene>
    <name evidence="3" type="ORF">B0T14DRAFT_576202</name>
</gene>
<feature type="transmembrane region" description="Helical" evidence="1">
    <location>
        <begin position="197"/>
        <end position="217"/>
    </location>
</feature>
<dbReference type="EMBL" id="JAULSU010000001">
    <property type="protein sequence ID" value="KAK0633929.1"/>
    <property type="molecule type" value="Genomic_DNA"/>
</dbReference>
<feature type="domain" description="DUF6594" evidence="2">
    <location>
        <begin position="16"/>
        <end position="254"/>
    </location>
</feature>
<reference evidence="3" key="1">
    <citation type="submission" date="2023-06" db="EMBL/GenBank/DDBJ databases">
        <title>Genome-scale phylogeny and comparative genomics of the fungal order Sordariales.</title>
        <authorList>
            <consortium name="Lawrence Berkeley National Laboratory"/>
            <person name="Hensen N."/>
            <person name="Bonometti L."/>
            <person name="Westerberg I."/>
            <person name="Brannstrom I.O."/>
            <person name="Guillou S."/>
            <person name="Cros-Aarteil S."/>
            <person name="Calhoun S."/>
            <person name="Haridas S."/>
            <person name="Kuo A."/>
            <person name="Mondo S."/>
            <person name="Pangilinan J."/>
            <person name="Riley R."/>
            <person name="Labutti K."/>
            <person name="Andreopoulos B."/>
            <person name="Lipzen A."/>
            <person name="Chen C."/>
            <person name="Yanf M."/>
            <person name="Daum C."/>
            <person name="Ng V."/>
            <person name="Clum A."/>
            <person name="Steindorff A."/>
            <person name="Ohm R."/>
            <person name="Martin F."/>
            <person name="Silar P."/>
            <person name="Natvig D."/>
            <person name="Lalanne C."/>
            <person name="Gautier V."/>
            <person name="Ament-Velasquez S.L."/>
            <person name="Kruys A."/>
            <person name="Hutchinson M.I."/>
            <person name="Powell A.J."/>
            <person name="Barry K."/>
            <person name="Miller A.N."/>
            <person name="Grigoriev I.V."/>
            <person name="Debuchy R."/>
            <person name="Gladieux P."/>
            <person name="Thoren M.H."/>
            <person name="Johannesson H."/>
        </authorList>
    </citation>
    <scope>NUCLEOTIDE SEQUENCE</scope>
    <source>
        <strain evidence="3">CBS 606.72</strain>
    </source>
</reference>
<dbReference type="Proteomes" id="UP001175000">
    <property type="component" value="Unassembled WGS sequence"/>
</dbReference>
<keyword evidence="1" id="KW-0812">Transmembrane</keyword>
<dbReference type="InterPro" id="IPR046529">
    <property type="entry name" value="DUF6594"/>
</dbReference>
<feature type="transmembrane region" description="Helical" evidence="1">
    <location>
        <begin position="223"/>
        <end position="240"/>
    </location>
</feature>
<keyword evidence="4" id="KW-1185">Reference proteome</keyword>
<protein>
    <recommendedName>
        <fullName evidence="2">DUF6594 domain-containing protein</fullName>
    </recommendedName>
</protein>
<evidence type="ECO:0000256" key="1">
    <source>
        <dbReference type="SAM" id="Phobius"/>
    </source>
</evidence>
<sequence length="254" mass="28767">MDSNDQVAVEDYRQGYHRFSALVALDDAFTAFRRFHRLRVRLLLLRQDKITLLEKRLDAIDGKEPCPSFLGCRRMDGNTEREAVISEIENALAGYDALIQRSNQVLGFESPESQHDLSLQNWLEGNACIAREESRFLEHSDDLFTFSRSNDRVVSWLERTVSKLLAFLGMWSRPNSSRDPHVHIFPKLRTYRLARTLLAPFVTCLLLVPVAVCNLLESPTARLVVMTTATSVFAMALSLLTKPRTVELAVAGAT</sequence>
<evidence type="ECO:0000313" key="3">
    <source>
        <dbReference type="EMBL" id="KAK0633929.1"/>
    </source>
</evidence>
<organism evidence="3 4">
    <name type="scientific">Immersiella caudata</name>
    <dbReference type="NCBI Taxonomy" id="314043"/>
    <lineage>
        <taxon>Eukaryota</taxon>
        <taxon>Fungi</taxon>
        <taxon>Dikarya</taxon>
        <taxon>Ascomycota</taxon>
        <taxon>Pezizomycotina</taxon>
        <taxon>Sordariomycetes</taxon>
        <taxon>Sordariomycetidae</taxon>
        <taxon>Sordariales</taxon>
        <taxon>Lasiosphaeriaceae</taxon>
        <taxon>Immersiella</taxon>
    </lineage>
</organism>
<dbReference type="AlphaFoldDB" id="A0AA39XH66"/>
<keyword evidence="1" id="KW-0472">Membrane</keyword>
<dbReference type="PANTHER" id="PTHR34502:SF3">
    <property type="entry name" value="DUF6594 DOMAIN-CONTAINING PROTEIN"/>
    <property type="match status" value="1"/>
</dbReference>
<proteinExistence type="predicted"/>
<comment type="caution">
    <text evidence="3">The sequence shown here is derived from an EMBL/GenBank/DDBJ whole genome shotgun (WGS) entry which is preliminary data.</text>
</comment>
<evidence type="ECO:0000259" key="2">
    <source>
        <dbReference type="Pfam" id="PF20237"/>
    </source>
</evidence>
<dbReference type="Pfam" id="PF20237">
    <property type="entry name" value="DUF6594"/>
    <property type="match status" value="1"/>
</dbReference>
<keyword evidence="1" id="KW-1133">Transmembrane helix</keyword>
<evidence type="ECO:0000313" key="4">
    <source>
        <dbReference type="Proteomes" id="UP001175000"/>
    </source>
</evidence>